<evidence type="ECO:0000313" key="2">
    <source>
        <dbReference type="EMBL" id="AWB65881.1"/>
    </source>
</evidence>
<dbReference type="KEGG" id="cate:C2869_05240"/>
<dbReference type="AlphaFoldDB" id="A0A2S0VNS4"/>
<organism evidence="2 3">
    <name type="scientific">Saccharobesus litoralis</name>
    <dbReference type="NCBI Taxonomy" id="2172099"/>
    <lineage>
        <taxon>Bacteria</taxon>
        <taxon>Pseudomonadati</taxon>
        <taxon>Pseudomonadota</taxon>
        <taxon>Gammaproteobacteria</taxon>
        <taxon>Alteromonadales</taxon>
        <taxon>Alteromonadaceae</taxon>
        <taxon>Saccharobesus</taxon>
    </lineage>
</organism>
<proteinExistence type="predicted"/>
<name>A0A2S0VNS4_9ALTE</name>
<evidence type="ECO:0000313" key="3">
    <source>
        <dbReference type="Proteomes" id="UP000244441"/>
    </source>
</evidence>
<keyword evidence="1" id="KW-1133">Transmembrane helix</keyword>
<sequence length="97" mass="11533">MSHMEIILGVIFVFFLFYIALLGRENKQLTKEQSEWEAIPTLEEYLRKYPSCKTNFGIRCNYCNSNRFRAWGRSSKHDPQRVMICFHCNNAAYKLES</sequence>
<feature type="transmembrane region" description="Helical" evidence="1">
    <location>
        <begin position="6"/>
        <end position="23"/>
    </location>
</feature>
<keyword evidence="1" id="KW-0472">Membrane</keyword>
<reference evidence="2 3" key="1">
    <citation type="submission" date="2018-01" db="EMBL/GenBank/DDBJ databases">
        <title>Genome sequence of a Cantenovulum-like bacteria.</title>
        <authorList>
            <person name="Tan W.R."/>
            <person name="Lau N.-S."/>
            <person name="Go F."/>
            <person name="Amirul A.-A.A."/>
        </authorList>
    </citation>
    <scope>NUCLEOTIDE SEQUENCE [LARGE SCALE GENOMIC DNA]</scope>
    <source>
        <strain evidence="2 3">CCB-QB4</strain>
    </source>
</reference>
<dbReference type="Proteomes" id="UP000244441">
    <property type="component" value="Chromosome"/>
</dbReference>
<evidence type="ECO:0000256" key="1">
    <source>
        <dbReference type="SAM" id="Phobius"/>
    </source>
</evidence>
<keyword evidence="1" id="KW-0812">Transmembrane</keyword>
<gene>
    <name evidence="2" type="ORF">C2869_05240</name>
</gene>
<protein>
    <submittedName>
        <fullName evidence="2">Uncharacterized protein</fullName>
    </submittedName>
</protein>
<dbReference type="EMBL" id="CP026604">
    <property type="protein sequence ID" value="AWB65881.1"/>
    <property type="molecule type" value="Genomic_DNA"/>
</dbReference>
<keyword evidence="3" id="KW-1185">Reference proteome</keyword>
<accession>A0A2S0VNS4</accession>